<protein>
    <submittedName>
        <fullName evidence="1">Uncharacterized protein</fullName>
    </submittedName>
</protein>
<accession>A0A085ZV33</accession>
<dbReference type="Proteomes" id="UP000028703">
    <property type="component" value="Unassembled WGS sequence"/>
</dbReference>
<reference evidence="1 2" key="1">
    <citation type="submission" date="2014-07" db="EMBL/GenBank/DDBJ databases">
        <title>Genome of Chryseobacterium luteum DSM 18605.</title>
        <authorList>
            <person name="Stropko S.J."/>
            <person name="Pipes S.E."/>
            <person name="Newman J.D."/>
        </authorList>
    </citation>
    <scope>NUCLEOTIDE SEQUENCE [LARGE SCALE GENOMIC DNA]</scope>
    <source>
        <strain evidence="1 2">DSM 18605</strain>
    </source>
</reference>
<gene>
    <name evidence="1" type="ORF">IX38_05880</name>
</gene>
<dbReference type="AlphaFoldDB" id="A0A085ZV33"/>
<dbReference type="EMBL" id="JPRO01000003">
    <property type="protein sequence ID" value="KFF08297.1"/>
    <property type="molecule type" value="Genomic_DNA"/>
</dbReference>
<keyword evidence="2" id="KW-1185">Reference proteome</keyword>
<sequence length="146" mass="17500">MLIILFLENTFKLYYLKELISPDIIKIKNSFFHKDYNSKENEGFIGFFDWLRFSESEIVGIRLCYFENQPYNNLLSKFPYVNSTNDKKWFELLFNGKPYNYNLSGDQDFTNNYVYFSEQNECLFTFGLDNLTDKELNSVIINCEEI</sequence>
<comment type="caution">
    <text evidence="1">The sequence shown here is derived from an EMBL/GenBank/DDBJ whole genome shotgun (WGS) entry which is preliminary data.</text>
</comment>
<evidence type="ECO:0000313" key="2">
    <source>
        <dbReference type="Proteomes" id="UP000028703"/>
    </source>
</evidence>
<proteinExistence type="predicted"/>
<evidence type="ECO:0000313" key="1">
    <source>
        <dbReference type="EMBL" id="KFF08297.1"/>
    </source>
</evidence>
<name>A0A085ZV33_9FLAO</name>
<organism evidence="1 2">
    <name type="scientific">Chryseobacterium luteum</name>
    <dbReference type="NCBI Taxonomy" id="421531"/>
    <lineage>
        <taxon>Bacteria</taxon>
        <taxon>Pseudomonadati</taxon>
        <taxon>Bacteroidota</taxon>
        <taxon>Flavobacteriia</taxon>
        <taxon>Flavobacteriales</taxon>
        <taxon>Weeksellaceae</taxon>
        <taxon>Chryseobacterium group</taxon>
        <taxon>Chryseobacterium</taxon>
    </lineage>
</organism>
<dbReference type="RefSeq" id="WP_034702737.1">
    <property type="nucleotide sequence ID" value="NZ_JPRO01000003.1"/>
</dbReference>
<dbReference type="STRING" id="421531.IX38_05880"/>
<dbReference type="OrthoDB" id="670252at2"/>